<dbReference type="GO" id="GO:0008270">
    <property type="term" value="F:zinc ion binding"/>
    <property type="evidence" value="ECO:0007669"/>
    <property type="project" value="EnsemblFungi"/>
</dbReference>
<comment type="subcellular location">
    <subcellularLocation>
        <location evidence="1">Mitochondrion inner membrane</location>
        <topology evidence="1">Peripheral membrane protein</topology>
        <orientation evidence="1">Matrix side</orientation>
    </subcellularLocation>
</comment>
<evidence type="ECO:0000313" key="14">
    <source>
        <dbReference type="Proteomes" id="UP000024837"/>
    </source>
</evidence>
<comment type="pathway">
    <text evidence="2">Energy metabolism; oxidative phosphorylation.</text>
</comment>
<evidence type="ECO:0000256" key="6">
    <source>
        <dbReference type="ARBA" id="ARBA00022833"/>
    </source>
</evidence>
<dbReference type="InterPro" id="IPR002124">
    <property type="entry name" value="Cyt_c_oxidase_su5b"/>
</dbReference>
<evidence type="ECO:0000256" key="11">
    <source>
        <dbReference type="ARBA" id="ARBA00070613"/>
    </source>
</evidence>
<name>W7I4B0_9PEZI</name>
<evidence type="ECO:0000256" key="7">
    <source>
        <dbReference type="ARBA" id="ARBA00022946"/>
    </source>
</evidence>
<evidence type="ECO:0000256" key="2">
    <source>
        <dbReference type="ARBA" id="ARBA00004673"/>
    </source>
</evidence>
<feature type="binding site" evidence="12">
    <location>
        <position position="152"/>
    </location>
    <ligand>
        <name>Zn(2+)</name>
        <dbReference type="ChEBI" id="CHEBI:29105"/>
    </ligand>
</feature>
<dbReference type="InterPro" id="IPR036972">
    <property type="entry name" value="Cyt_c_oxidase_su5b_sf"/>
</dbReference>
<feature type="binding site" evidence="12">
    <location>
        <position position="125"/>
    </location>
    <ligand>
        <name>Zn(2+)</name>
        <dbReference type="ChEBI" id="CHEBI:29105"/>
    </ligand>
</feature>
<dbReference type="GO" id="GO:1990145">
    <property type="term" value="P:maintenance of translational fidelity"/>
    <property type="evidence" value="ECO:0007669"/>
    <property type="project" value="EnsemblFungi"/>
</dbReference>
<dbReference type="OrthoDB" id="10249250at2759"/>
<dbReference type="GO" id="GO:0033617">
    <property type="term" value="P:mitochondrial respiratory chain complex IV assembly"/>
    <property type="evidence" value="ECO:0007669"/>
    <property type="project" value="EnsemblFungi"/>
</dbReference>
<evidence type="ECO:0000256" key="10">
    <source>
        <dbReference type="ARBA" id="ARBA00031366"/>
    </source>
</evidence>
<keyword evidence="6 12" id="KW-0862">Zinc</keyword>
<evidence type="ECO:0000256" key="4">
    <source>
        <dbReference type="ARBA" id="ARBA00022723"/>
    </source>
</evidence>
<dbReference type="CDD" id="cd00924">
    <property type="entry name" value="Cyt_c_Oxidase_Vb"/>
    <property type="match status" value="1"/>
</dbReference>
<dbReference type="PROSITE" id="PS51359">
    <property type="entry name" value="COX5B_2"/>
    <property type="match status" value="1"/>
</dbReference>
<dbReference type="SUPFAM" id="SSF57802">
    <property type="entry name" value="Rubredoxin-like"/>
    <property type="match status" value="1"/>
</dbReference>
<feature type="binding site" evidence="12">
    <location>
        <position position="149"/>
    </location>
    <ligand>
        <name>Zn(2+)</name>
        <dbReference type="ChEBI" id="CHEBI:29105"/>
    </ligand>
</feature>
<dbReference type="Gene3D" id="2.60.11.10">
    <property type="entry name" value="Cytochrome c oxidase, subunit Vb"/>
    <property type="match status" value="1"/>
</dbReference>
<evidence type="ECO:0000256" key="5">
    <source>
        <dbReference type="ARBA" id="ARBA00022792"/>
    </source>
</evidence>
<keyword evidence="14" id="KW-1185">Reference proteome</keyword>
<evidence type="ECO:0000256" key="1">
    <source>
        <dbReference type="ARBA" id="ARBA00004443"/>
    </source>
</evidence>
<keyword evidence="9" id="KW-0472">Membrane</keyword>
<evidence type="ECO:0000256" key="12">
    <source>
        <dbReference type="PIRSR" id="PIRSR602124-2"/>
    </source>
</evidence>
<evidence type="ECO:0000256" key="9">
    <source>
        <dbReference type="ARBA" id="ARBA00023136"/>
    </source>
</evidence>
<dbReference type="GO" id="GO:0006123">
    <property type="term" value="P:mitochondrial electron transport, cytochrome c to oxygen"/>
    <property type="evidence" value="ECO:0007669"/>
    <property type="project" value="EnsemblFungi"/>
</dbReference>
<dbReference type="GO" id="GO:0005743">
    <property type="term" value="C:mitochondrial inner membrane"/>
    <property type="evidence" value="ECO:0007669"/>
    <property type="project" value="UniProtKB-SubCell"/>
</dbReference>
<dbReference type="Proteomes" id="UP000024837">
    <property type="component" value="Unassembled WGS sequence"/>
</dbReference>
<dbReference type="FunFam" id="2.60.11.10:FF:000003">
    <property type="entry name" value="Cytochrome c oxidase subunit IV"/>
    <property type="match status" value="1"/>
</dbReference>
<dbReference type="HOGENOM" id="CLU_091071_0_0_1"/>
<comment type="similarity">
    <text evidence="3">Belongs to the cytochrome c oxidase subunit 5B family.</text>
</comment>
<evidence type="ECO:0000256" key="3">
    <source>
        <dbReference type="ARBA" id="ARBA00010292"/>
    </source>
</evidence>
<gene>
    <name evidence="13" type="ORF">DRE_01442</name>
</gene>
<keyword evidence="5" id="KW-0999">Mitochondrion inner membrane</keyword>
<evidence type="ECO:0000313" key="13">
    <source>
        <dbReference type="EMBL" id="EWC43555.1"/>
    </source>
</evidence>
<dbReference type="GO" id="GO:0045277">
    <property type="term" value="C:respiratory chain complex IV"/>
    <property type="evidence" value="ECO:0007669"/>
    <property type="project" value="EnsemblFungi"/>
</dbReference>
<dbReference type="AlphaFoldDB" id="W7I4B0"/>
<reference evidence="13 14" key="1">
    <citation type="submission" date="2013-05" db="EMBL/GenBank/DDBJ databases">
        <title>Drechslerella stenobrocha genome reveals carnivorous origination and mechanical trapping mechanism of predatory fungi.</title>
        <authorList>
            <person name="Liu X."/>
            <person name="Zhang W."/>
            <person name="Liu K."/>
        </authorList>
    </citation>
    <scope>NUCLEOTIDE SEQUENCE [LARGE SCALE GENOMIC DNA]</scope>
    <source>
        <strain evidence="13 14">248</strain>
    </source>
</reference>
<dbReference type="PANTHER" id="PTHR10122">
    <property type="entry name" value="CYTOCHROME C OXIDASE SUBUNIT 5B, MITOCHONDRIAL"/>
    <property type="match status" value="1"/>
</dbReference>
<dbReference type="EMBL" id="KI966457">
    <property type="protein sequence ID" value="EWC43555.1"/>
    <property type="molecule type" value="Genomic_DNA"/>
</dbReference>
<accession>W7I4B0</accession>
<sequence>MFSRSVISTARRAATSQSFRPIARRAFSASIVVRGGKHAPAETGPGVSMNLADIKSSNDLFGPGAQPGTVPTDLEQATGLERLEILGKMEGYDAFNMKPLDASRLGTMENPILAQGFGEEHYVGCTGFPADSHLTMWLTLSRTRPIERCTECGNVIKLDYVGPADAHNDAPEDPKTMADFVKKEYWYN</sequence>
<dbReference type="Pfam" id="PF01215">
    <property type="entry name" value="COX5B"/>
    <property type="match status" value="1"/>
</dbReference>
<organism evidence="13 14">
    <name type="scientific">Drechslerella stenobrocha 248</name>
    <dbReference type="NCBI Taxonomy" id="1043628"/>
    <lineage>
        <taxon>Eukaryota</taxon>
        <taxon>Fungi</taxon>
        <taxon>Dikarya</taxon>
        <taxon>Ascomycota</taxon>
        <taxon>Pezizomycotina</taxon>
        <taxon>Orbiliomycetes</taxon>
        <taxon>Orbiliales</taxon>
        <taxon>Orbiliaceae</taxon>
        <taxon>Drechslerella</taxon>
    </lineage>
</organism>
<feature type="binding site" evidence="12">
    <location>
        <position position="133"/>
    </location>
    <ligand>
        <name>Zn(2+)</name>
        <dbReference type="ChEBI" id="CHEBI:29105"/>
    </ligand>
</feature>
<evidence type="ECO:0000256" key="8">
    <source>
        <dbReference type="ARBA" id="ARBA00023128"/>
    </source>
</evidence>
<dbReference type="PANTHER" id="PTHR10122:SF0">
    <property type="entry name" value="CYTOCHROME C OXIDASE SUBUNIT 5B, ISOFORM A-RELATED"/>
    <property type="match status" value="1"/>
</dbReference>
<keyword evidence="8" id="KW-0496">Mitochondrion</keyword>
<proteinExistence type="inferred from homology"/>
<dbReference type="GO" id="GO:0004129">
    <property type="term" value="F:cytochrome-c oxidase activity"/>
    <property type="evidence" value="ECO:0007669"/>
    <property type="project" value="EnsemblFungi"/>
</dbReference>
<keyword evidence="7" id="KW-0809">Transit peptide</keyword>
<protein>
    <recommendedName>
        <fullName evidence="11">Cytochrome c oxidase subunit 4, mitochondrial</fullName>
    </recommendedName>
    <alternativeName>
        <fullName evidence="10">Cytochrome c oxidase polypeptide IV</fullName>
    </alternativeName>
</protein>
<keyword evidence="4 12" id="KW-0479">Metal-binding</keyword>